<dbReference type="InterPro" id="IPR007310">
    <property type="entry name" value="Aerobactin_biosyn_IucA/IucC_N"/>
</dbReference>
<dbReference type="PANTHER" id="PTHR34384:SF6">
    <property type="entry name" value="STAPHYLOFERRIN B SYNTHASE"/>
    <property type="match status" value="1"/>
</dbReference>
<evidence type="ECO:0000313" key="5">
    <source>
        <dbReference type="Proteomes" id="UP000037425"/>
    </source>
</evidence>
<evidence type="ECO:0000256" key="1">
    <source>
        <dbReference type="ARBA" id="ARBA00004924"/>
    </source>
</evidence>
<protein>
    <submittedName>
        <fullName evidence="4">Rhizobactin siderophore biosynthesis protein RhsF</fullName>
    </submittedName>
</protein>
<dbReference type="AlphaFoldDB" id="A0A0L8BE85"/>
<feature type="domain" description="Aerobactin siderophore biosynthesis IucA/IucC-like C-terminal" evidence="3">
    <location>
        <begin position="390"/>
        <end position="534"/>
    </location>
</feature>
<dbReference type="PATRIC" id="fig|106592.7.peg.6052"/>
<dbReference type="OrthoDB" id="495728at2"/>
<proteinExistence type="predicted"/>
<name>A0A0L8BE85_ENSAD</name>
<comment type="caution">
    <text evidence="4">The sequence shown here is derived from an EMBL/GenBank/DDBJ whole genome shotgun (WGS) entry which is preliminary data.</text>
</comment>
<dbReference type="GO" id="GO:0016881">
    <property type="term" value="F:acid-amino acid ligase activity"/>
    <property type="evidence" value="ECO:0007669"/>
    <property type="project" value="UniProtKB-ARBA"/>
</dbReference>
<feature type="domain" description="Aerobactin siderophore biosynthesis IucA/IucC N-terminal" evidence="2">
    <location>
        <begin position="129"/>
        <end position="368"/>
    </location>
</feature>
<dbReference type="Gene3D" id="1.10.510.40">
    <property type="match status" value="1"/>
</dbReference>
<accession>A0A0L8BE85</accession>
<dbReference type="InterPro" id="IPR022770">
    <property type="entry name" value="IucA/IucC-like_C"/>
</dbReference>
<sequence>MPLPLEIKGRADDRVLRQLVAALLFEGVIAAHRSEGGDGATHFCWTLGGREFQCDAILGAFGRIRPLPGSVQMRTSDGCWGEASLSLVVSALPGTGITRGKLLNEMKQTIAFSEWNDRHLIARPRREMSFAELEGAIDEGHPYHPCYKARTGFSHADHAFFGPEAGQSFQLVWLLVARKHLRQALPDNEEAFWKAELGEETWAHLQGMQQQLGLSADDFGLVPLHPWQWRNLSETLLVRWISAGQAHCLGPAGDHYTATQSVRSLLDRDRPLAASVKLPLNIVNTSSRRTLEPHSVCTAPVISRWIGEIVASDPLFREQYPLTILQEYAGIIADAEEPLAGQVGAIWRQSARATLEAGEAVVPFTALMMMETDGRPFADDWIKRFGLMPWINRLIEVAVLPVWHLLVYHGIAVEAHGQNMLLVHRDGWPVRLILRDFHESIEFSPGFLREPEKTPDFLSLDPLYQDAEPDQFYWTDNLDSLRELVMDTLFVYNLSEISHLLAHCYALDEPLFWQRVESLLSSYPHKHGMIGRQAQLGHDRPEILTESLMTRKLFARKPEYHHAVPNALAADKLQRRRKP</sequence>
<dbReference type="InterPro" id="IPR037455">
    <property type="entry name" value="LucA/IucC-like"/>
</dbReference>
<dbReference type="Gene3D" id="6.10.250.3370">
    <property type="match status" value="1"/>
</dbReference>
<gene>
    <name evidence="4" type="ORF">AC244_32875</name>
</gene>
<dbReference type="PANTHER" id="PTHR34384">
    <property type="entry name" value="L-2,3-DIAMINOPROPANOATE--CITRATE LIGASE"/>
    <property type="match status" value="1"/>
</dbReference>
<dbReference type="Proteomes" id="UP000037425">
    <property type="component" value="Unassembled WGS sequence"/>
</dbReference>
<dbReference type="Gene3D" id="3.30.310.280">
    <property type="match status" value="1"/>
</dbReference>
<organism evidence="4 5">
    <name type="scientific">Ensifer adhaerens</name>
    <name type="common">Sinorhizobium morelense</name>
    <dbReference type="NCBI Taxonomy" id="106592"/>
    <lineage>
        <taxon>Bacteria</taxon>
        <taxon>Pseudomonadati</taxon>
        <taxon>Pseudomonadota</taxon>
        <taxon>Alphaproteobacteria</taxon>
        <taxon>Hyphomicrobiales</taxon>
        <taxon>Rhizobiaceae</taxon>
        <taxon>Sinorhizobium/Ensifer group</taxon>
        <taxon>Ensifer</taxon>
    </lineage>
</organism>
<dbReference type="Pfam" id="PF04183">
    <property type="entry name" value="IucA_IucC"/>
    <property type="match status" value="1"/>
</dbReference>
<dbReference type="Pfam" id="PF06276">
    <property type="entry name" value="FhuF"/>
    <property type="match status" value="1"/>
</dbReference>
<evidence type="ECO:0000259" key="3">
    <source>
        <dbReference type="Pfam" id="PF06276"/>
    </source>
</evidence>
<dbReference type="RefSeq" id="WP_053253008.1">
    <property type="nucleotide sequence ID" value="NZ_LGAP01000046.1"/>
</dbReference>
<reference evidence="5" key="1">
    <citation type="submission" date="2015-07" db="EMBL/GenBank/DDBJ databases">
        <title>Whole genome sequence of an Ensifer adhaerens strain isolated from a cave pool in the Wind Cave National Park.</title>
        <authorList>
            <person name="Eng W.W.H."/>
            <person name="Gan H.M."/>
            <person name="Barton H.A."/>
            <person name="Savka M.A."/>
        </authorList>
    </citation>
    <scope>NUCLEOTIDE SEQUENCE [LARGE SCALE GENOMIC DNA]</scope>
    <source>
        <strain evidence="5">SD006</strain>
    </source>
</reference>
<dbReference type="GO" id="GO:0019290">
    <property type="term" value="P:siderophore biosynthetic process"/>
    <property type="evidence" value="ECO:0007669"/>
    <property type="project" value="InterPro"/>
</dbReference>
<evidence type="ECO:0000259" key="2">
    <source>
        <dbReference type="Pfam" id="PF04183"/>
    </source>
</evidence>
<evidence type="ECO:0000313" key="4">
    <source>
        <dbReference type="EMBL" id="KOF12885.1"/>
    </source>
</evidence>
<dbReference type="EMBL" id="LGAP01000046">
    <property type="protein sequence ID" value="KOF12885.1"/>
    <property type="molecule type" value="Genomic_DNA"/>
</dbReference>
<comment type="pathway">
    <text evidence="1">Siderophore biosynthesis.</text>
</comment>